<comment type="subcellular location">
    <subcellularLocation>
        <location evidence="1">Cytoplasm</location>
        <location evidence="1">Cytosol</location>
    </subcellularLocation>
</comment>
<comment type="catalytic activity">
    <reaction evidence="6">
        <text>(2R)-ethylmalonyl-CoA + H(+) = butanoyl-CoA + CO2</text>
        <dbReference type="Rhea" id="RHEA:59540"/>
        <dbReference type="ChEBI" id="CHEBI:15378"/>
        <dbReference type="ChEBI" id="CHEBI:16526"/>
        <dbReference type="ChEBI" id="CHEBI:57371"/>
        <dbReference type="ChEBI" id="CHEBI:85316"/>
        <dbReference type="EC" id="4.1.1.94"/>
    </reaction>
    <physiologicalReaction direction="left-to-right" evidence="6">
        <dbReference type="Rhea" id="RHEA:59541"/>
    </physiologicalReaction>
</comment>
<dbReference type="Pfam" id="PF00378">
    <property type="entry name" value="ECH_1"/>
    <property type="match status" value="1"/>
</dbReference>
<evidence type="ECO:0000256" key="4">
    <source>
        <dbReference type="ARBA" id="ARBA00023239"/>
    </source>
</evidence>
<evidence type="ECO:0000256" key="13">
    <source>
        <dbReference type="RuleBase" id="RU003707"/>
    </source>
</evidence>
<evidence type="ECO:0000256" key="6">
    <source>
        <dbReference type="ARBA" id="ARBA00036541"/>
    </source>
</evidence>
<evidence type="ECO:0000256" key="12">
    <source>
        <dbReference type="ARBA" id="ARBA00056546"/>
    </source>
</evidence>
<comment type="function">
    <text evidence="12">Decarboxylates ethylmalonyl-CoA, a potentially toxic metabolite, to form butyryl-CoA, suggesting it might be involved in metabolite proofreading. Acts preferentially on (S)-ethylmalonyl-CoA but also has some activity on the (R)-isomer. Also has methylmalonyl-CoA decarboxylase activity at lower level.</text>
</comment>
<sequence length="254" mass="28512">MGKVLVERDEKGIVWLTINRMEKRNAIDYEVMDIFKATIDEVAANKDDKVLVITGAGNRAFCSGGDLSVFHNLHTKDEAYAMLSKMGEILYSLMTLPKPTVALLNGTAIGGGCEVATACDFRLANENVKFGFVQGKLGITTGWGGASMLFEKLPYDKAMTLLMTAKQYSAREGYELGFIHKLFDENEIREQCEAYLAPYLSQSTGVLEAYKNAAIRKWKEVNLRERMFLEIEQCAVLWESDEHHEAVKAFLENK</sequence>
<evidence type="ECO:0000256" key="1">
    <source>
        <dbReference type="ARBA" id="ARBA00004514"/>
    </source>
</evidence>
<dbReference type="InterPro" id="IPR018376">
    <property type="entry name" value="Enoyl-CoA_hyd/isom_CS"/>
</dbReference>
<evidence type="ECO:0000256" key="8">
    <source>
        <dbReference type="ARBA" id="ARBA00039903"/>
    </source>
</evidence>
<evidence type="ECO:0000256" key="9">
    <source>
        <dbReference type="ARBA" id="ARBA00042052"/>
    </source>
</evidence>
<organism evidence="14 15">
    <name type="scientific">Calidifontibacillus erzurumensis</name>
    <dbReference type="NCBI Taxonomy" id="2741433"/>
    <lineage>
        <taxon>Bacteria</taxon>
        <taxon>Bacillati</taxon>
        <taxon>Bacillota</taxon>
        <taxon>Bacilli</taxon>
        <taxon>Bacillales</taxon>
        <taxon>Bacillaceae</taxon>
        <taxon>Calidifontibacillus/Schinkia group</taxon>
        <taxon>Calidifontibacillus</taxon>
    </lineage>
</organism>
<evidence type="ECO:0000256" key="3">
    <source>
        <dbReference type="ARBA" id="ARBA00022490"/>
    </source>
</evidence>
<dbReference type="PROSITE" id="PS00166">
    <property type="entry name" value="ENOYL_COA_HYDRATASE"/>
    <property type="match status" value="1"/>
</dbReference>
<evidence type="ECO:0000256" key="5">
    <source>
        <dbReference type="ARBA" id="ARBA00036343"/>
    </source>
</evidence>
<dbReference type="RefSeq" id="WP_173729952.1">
    <property type="nucleotide sequence ID" value="NZ_JABTTE010000002.1"/>
</dbReference>
<evidence type="ECO:0000256" key="7">
    <source>
        <dbReference type="ARBA" id="ARBA00038883"/>
    </source>
</evidence>
<evidence type="ECO:0000313" key="15">
    <source>
        <dbReference type="Proteomes" id="UP000625804"/>
    </source>
</evidence>
<name>A0A8J8GEH2_9BACI</name>
<dbReference type="GO" id="GO:0005829">
    <property type="term" value="C:cytosol"/>
    <property type="evidence" value="ECO:0007669"/>
    <property type="project" value="UniProtKB-SubCell"/>
</dbReference>
<accession>A0A8J8GEH2</accession>
<protein>
    <recommendedName>
        <fullName evidence="8">Ethylmalonyl-CoA decarboxylase</fullName>
        <ecNumber evidence="7">4.1.1.94</ecNumber>
    </recommendedName>
    <alternativeName>
        <fullName evidence="10">Enoyl-CoA hydratase domain-containing protein 1</fullName>
    </alternativeName>
    <alternativeName>
        <fullName evidence="9">Methylmalonyl-CoA decarboxylase</fullName>
    </alternativeName>
</protein>
<keyword evidence="4" id="KW-0456">Lyase</keyword>
<dbReference type="PANTHER" id="PTHR11941:SF27">
    <property type="entry name" value="ETHYLMALONYL-COA DECARBOXYLASE"/>
    <property type="match status" value="1"/>
</dbReference>
<comment type="catalytic activity">
    <reaction evidence="11">
        <text>(S)-methylmalonyl-CoA + H(+) = propanoyl-CoA + CO2</text>
        <dbReference type="Rhea" id="RHEA:61340"/>
        <dbReference type="ChEBI" id="CHEBI:15378"/>
        <dbReference type="ChEBI" id="CHEBI:16526"/>
        <dbReference type="ChEBI" id="CHEBI:57327"/>
        <dbReference type="ChEBI" id="CHEBI:57392"/>
        <dbReference type="EC" id="4.1.1.94"/>
    </reaction>
    <physiologicalReaction direction="left-to-right" evidence="11">
        <dbReference type="Rhea" id="RHEA:61341"/>
    </physiologicalReaction>
</comment>
<evidence type="ECO:0000256" key="2">
    <source>
        <dbReference type="ARBA" id="ARBA00005254"/>
    </source>
</evidence>
<dbReference type="EMBL" id="JABTTE010000002">
    <property type="protein sequence ID" value="NSL50765.1"/>
    <property type="molecule type" value="Genomic_DNA"/>
</dbReference>
<dbReference type="InterPro" id="IPR029045">
    <property type="entry name" value="ClpP/crotonase-like_dom_sf"/>
</dbReference>
<dbReference type="CDD" id="cd06558">
    <property type="entry name" value="crotonase-like"/>
    <property type="match status" value="1"/>
</dbReference>
<evidence type="ECO:0000256" key="11">
    <source>
        <dbReference type="ARBA" id="ARBA00047446"/>
    </source>
</evidence>
<dbReference type="PANTHER" id="PTHR11941">
    <property type="entry name" value="ENOYL-COA HYDRATASE-RELATED"/>
    <property type="match status" value="1"/>
</dbReference>
<evidence type="ECO:0000256" key="10">
    <source>
        <dbReference type="ARBA" id="ARBA00042182"/>
    </source>
</evidence>
<dbReference type="GO" id="GO:0006635">
    <property type="term" value="P:fatty acid beta-oxidation"/>
    <property type="evidence" value="ECO:0007669"/>
    <property type="project" value="TreeGrafter"/>
</dbReference>
<comment type="catalytic activity">
    <reaction evidence="5">
        <text>(2S)-ethylmalonyl-CoA + H(+) = butanoyl-CoA + CO2</text>
        <dbReference type="Rhea" id="RHEA:32131"/>
        <dbReference type="ChEBI" id="CHEBI:15378"/>
        <dbReference type="ChEBI" id="CHEBI:16526"/>
        <dbReference type="ChEBI" id="CHEBI:57371"/>
        <dbReference type="ChEBI" id="CHEBI:60909"/>
        <dbReference type="EC" id="4.1.1.94"/>
    </reaction>
    <physiologicalReaction direction="left-to-right" evidence="5">
        <dbReference type="Rhea" id="RHEA:32132"/>
    </physiologicalReaction>
</comment>
<dbReference type="AlphaFoldDB" id="A0A8J8GEH2"/>
<dbReference type="Gene3D" id="3.90.226.10">
    <property type="entry name" value="2-enoyl-CoA Hydratase, Chain A, domain 1"/>
    <property type="match status" value="1"/>
</dbReference>
<evidence type="ECO:0000313" key="14">
    <source>
        <dbReference type="EMBL" id="NSL50765.1"/>
    </source>
</evidence>
<keyword evidence="15" id="KW-1185">Reference proteome</keyword>
<comment type="similarity">
    <text evidence="2 13">Belongs to the enoyl-CoA hydratase/isomerase family.</text>
</comment>
<dbReference type="SUPFAM" id="SSF52096">
    <property type="entry name" value="ClpP/crotonase"/>
    <property type="match status" value="1"/>
</dbReference>
<dbReference type="GO" id="GO:0004492">
    <property type="term" value="F:methyl/ethyl malonyl-CoA decarboxylase activity"/>
    <property type="evidence" value="ECO:0007669"/>
    <property type="project" value="UniProtKB-EC"/>
</dbReference>
<dbReference type="EC" id="4.1.1.94" evidence="7"/>
<keyword evidence="3" id="KW-0963">Cytoplasm</keyword>
<dbReference type="Proteomes" id="UP000625804">
    <property type="component" value="Unassembled WGS sequence"/>
</dbReference>
<reference evidence="14" key="1">
    <citation type="submission" date="2020-06" db="EMBL/GenBank/DDBJ databases">
        <title>A novel thermopfilic bacterium from Erzurum, Turkey.</title>
        <authorList>
            <person name="Adiguzel A."/>
            <person name="Ay H."/>
            <person name="Baltaci M.O."/>
        </authorList>
    </citation>
    <scope>NUCLEOTIDE SEQUENCE</scope>
    <source>
        <strain evidence="14">P2</strain>
    </source>
</reference>
<proteinExistence type="inferred from homology"/>
<dbReference type="InterPro" id="IPR001753">
    <property type="entry name" value="Enoyl-CoA_hydra/iso"/>
</dbReference>
<comment type="caution">
    <text evidence="14">The sequence shown here is derived from an EMBL/GenBank/DDBJ whole genome shotgun (WGS) entry which is preliminary data.</text>
</comment>
<gene>
    <name evidence="14" type="ORF">HR057_03180</name>
</gene>